<accession>A0A0A9DWX8</accession>
<proteinExistence type="predicted"/>
<protein>
    <submittedName>
        <fullName evidence="2">Uncharacterized protein</fullName>
    </submittedName>
</protein>
<keyword evidence="1" id="KW-0732">Signal</keyword>
<reference evidence="2" key="1">
    <citation type="submission" date="2014-09" db="EMBL/GenBank/DDBJ databases">
        <authorList>
            <person name="Magalhaes I.L.F."/>
            <person name="Oliveira U."/>
            <person name="Santos F.R."/>
            <person name="Vidigal T.H.D.A."/>
            <person name="Brescovit A.D."/>
            <person name="Santos A.J."/>
        </authorList>
    </citation>
    <scope>NUCLEOTIDE SEQUENCE</scope>
    <source>
        <tissue evidence="2">Shoot tissue taken approximately 20 cm above the soil surface</tissue>
    </source>
</reference>
<dbReference type="EMBL" id="GBRH01207745">
    <property type="protein sequence ID" value="JAD90150.1"/>
    <property type="molecule type" value="Transcribed_RNA"/>
</dbReference>
<name>A0A0A9DWX8_ARUDO</name>
<reference evidence="2" key="2">
    <citation type="journal article" date="2015" name="Data Brief">
        <title>Shoot transcriptome of the giant reed, Arundo donax.</title>
        <authorList>
            <person name="Barrero R.A."/>
            <person name="Guerrero F.D."/>
            <person name="Moolhuijzen P."/>
            <person name="Goolsby J.A."/>
            <person name="Tidwell J."/>
            <person name="Bellgard S.E."/>
            <person name="Bellgard M.I."/>
        </authorList>
    </citation>
    <scope>NUCLEOTIDE SEQUENCE</scope>
    <source>
        <tissue evidence="2">Shoot tissue taken approximately 20 cm above the soil surface</tissue>
    </source>
</reference>
<sequence length="46" mass="5132">MFRYDMLAVHLTLLGLVSFTVDSEDIYIAGSKGCSNLYWTGLCHCS</sequence>
<feature type="signal peptide" evidence="1">
    <location>
        <begin position="1"/>
        <end position="23"/>
    </location>
</feature>
<organism evidence="2">
    <name type="scientific">Arundo donax</name>
    <name type="common">Giant reed</name>
    <name type="synonym">Donax arundinaceus</name>
    <dbReference type="NCBI Taxonomy" id="35708"/>
    <lineage>
        <taxon>Eukaryota</taxon>
        <taxon>Viridiplantae</taxon>
        <taxon>Streptophyta</taxon>
        <taxon>Embryophyta</taxon>
        <taxon>Tracheophyta</taxon>
        <taxon>Spermatophyta</taxon>
        <taxon>Magnoliopsida</taxon>
        <taxon>Liliopsida</taxon>
        <taxon>Poales</taxon>
        <taxon>Poaceae</taxon>
        <taxon>PACMAD clade</taxon>
        <taxon>Arundinoideae</taxon>
        <taxon>Arundineae</taxon>
        <taxon>Arundo</taxon>
    </lineage>
</organism>
<feature type="chain" id="PRO_5002043823" evidence="1">
    <location>
        <begin position="24"/>
        <end position="46"/>
    </location>
</feature>
<dbReference type="AlphaFoldDB" id="A0A0A9DWX8"/>
<evidence type="ECO:0000256" key="1">
    <source>
        <dbReference type="SAM" id="SignalP"/>
    </source>
</evidence>
<evidence type="ECO:0000313" key="2">
    <source>
        <dbReference type="EMBL" id="JAD90150.1"/>
    </source>
</evidence>